<evidence type="ECO:0000313" key="4">
    <source>
        <dbReference type="Proteomes" id="UP000184196"/>
    </source>
</evidence>
<dbReference type="Pfam" id="PF01850">
    <property type="entry name" value="PIN"/>
    <property type="match status" value="1"/>
</dbReference>
<feature type="domain" description="PIN" evidence="2">
    <location>
        <begin position="5"/>
        <end position="114"/>
    </location>
</feature>
<dbReference type="PANTHER" id="PTHR35901:SF1">
    <property type="entry name" value="EXONUCLEASE VAPC9"/>
    <property type="match status" value="1"/>
</dbReference>
<keyword evidence="4" id="KW-1185">Reference proteome</keyword>
<gene>
    <name evidence="3" type="ORF">SAMN02745218_00338</name>
</gene>
<dbReference type="Gene3D" id="3.40.50.1010">
    <property type="entry name" value="5'-nuclease"/>
    <property type="match status" value="1"/>
</dbReference>
<dbReference type="RefSeq" id="WP_027355672.1">
    <property type="nucleotide sequence ID" value="NZ_FQUW01000005.1"/>
</dbReference>
<dbReference type="EMBL" id="FQUW01000005">
    <property type="protein sequence ID" value="SHE45597.1"/>
    <property type="molecule type" value="Genomic_DNA"/>
</dbReference>
<dbReference type="AlphaFoldDB" id="A0A1M4TMU3"/>
<dbReference type="InterPro" id="IPR044153">
    <property type="entry name" value="PIN_Pae0151-like"/>
</dbReference>
<accession>A0A1M4TMU3</accession>
<evidence type="ECO:0000313" key="3">
    <source>
        <dbReference type="EMBL" id="SHE45597.1"/>
    </source>
</evidence>
<name>A0A1M4TMU3_9FIRM</name>
<organism evidence="3 4">
    <name type="scientific">Desulfofundulus australicus DSM 11792</name>
    <dbReference type="NCBI Taxonomy" id="1121425"/>
    <lineage>
        <taxon>Bacteria</taxon>
        <taxon>Bacillati</taxon>
        <taxon>Bacillota</taxon>
        <taxon>Clostridia</taxon>
        <taxon>Eubacteriales</taxon>
        <taxon>Peptococcaceae</taxon>
        <taxon>Desulfofundulus</taxon>
    </lineage>
</organism>
<evidence type="ECO:0000259" key="2">
    <source>
        <dbReference type="Pfam" id="PF01850"/>
    </source>
</evidence>
<dbReference type="Proteomes" id="UP000184196">
    <property type="component" value="Unassembled WGS sequence"/>
</dbReference>
<protein>
    <submittedName>
        <fullName evidence="3">Predicted nucleic acid-binding protein, contains PIN domain</fullName>
    </submittedName>
</protein>
<proteinExistence type="predicted"/>
<evidence type="ECO:0000256" key="1">
    <source>
        <dbReference type="ARBA" id="ARBA00022842"/>
    </source>
</evidence>
<sequence length="151" mass="17692">MSNYICLDTSVLIKLFIQEEDSDKATLLLQRIIDQGQLIVLPAFAWAEIGTVLRKKRRRGELAVQEADDLWLEFRQFPGIEYFNDDSIMDLAWKISRHFDMPTLYDAAFLAVAEVVERRTGETCEFWTADEKLVNLLNGRRKYVRFLKELN</sequence>
<dbReference type="PANTHER" id="PTHR35901">
    <property type="entry name" value="RIBONUCLEASE VAPC3"/>
    <property type="match status" value="1"/>
</dbReference>
<reference evidence="4" key="1">
    <citation type="submission" date="2016-11" db="EMBL/GenBank/DDBJ databases">
        <authorList>
            <person name="Varghese N."/>
            <person name="Submissions S."/>
        </authorList>
    </citation>
    <scope>NUCLEOTIDE SEQUENCE [LARGE SCALE GENOMIC DNA]</scope>
    <source>
        <strain evidence="4">DSM 11792</strain>
    </source>
</reference>
<dbReference type="SUPFAM" id="SSF88723">
    <property type="entry name" value="PIN domain-like"/>
    <property type="match status" value="1"/>
</dbReference>
<dbReference type="CDD" id="cd09873">
    <property type="entry name" value="PIN_Pae0151-like"/>
    <property type="match status" value="1"/>
</dbReference>
<keyword evidence="1" id="KW-0460">Magnesium</keyword>
<dbReference type="InterPro" id="IPR051619">
    <property type="entry name" value="TypeII_TA_RNase_PINc/VapC"/>
</dbReference>
<dbReference type="InterPro" id="IPR002716">
    <property type="entry name" value="PIN_dom"/>
</dbReference>
<dbReference type="OrthoDB" id="424427at2"/>
<dbReference type="InterPro" id="IPR029060">
    <property type="entry name" value="PIN-like_dom_sf"/>
</dbReference>